<feature type="transmembrane region" description="Helical" evidence="1">
    <location>
        <begin position="21"/>
        <end position="43"/>
    </location>
</feature>
<comment type="caution">
    <text evidence="2">The sequence shown here is derived from an EMBL/GenBank/DDBJ whole genome shotgun (WGS) entry which is preliminary data.</text>
</comment>
<organism evidence="2 3">
    <name type="scientific">Falseniella ignava</name>
    <dbReference type="NCBI Taxonomy" id="137730"/>
    <lineage>
        <taxon>Bacteria</taxon>
        <taxon>Bacillati</taxon>
        <taxon>Bacillota</taxon>
        <taxon>Bacilli</taxon>
        <taxon>Lactobacillales</taxon>
        <taxon>Aerococcaceae</taxon>
        <taxon>Falseniella</taxon>
    </lineage>
</organism>
<evidence type="ECO:0000256" key="1">
    <source>
        <dbReference type="SAM" id="Phobius"/>
    </source>
</evidence>
<accession>A0A2I1K3Y6</accession>
<gene>
    <name evidence="2" type="ORF">CYJ57_02195</name>
</gene>
<reference evidence="2 3" key="1">
    <citation type="submission" date="2017-12" db="EMBL/GenBank/DDBJ databases">
        <title>Phylogenetic diversity of female urinary microbiome.</title>
        <authorList>
            <person name="Thomas-White K."/>
            <person name="Wolfe A.J."/>
        </authorList>
    </citation>
    <scope>NUCLEOTIDE SEQUENCE [LARGE SCALE GENOMIC DNA]</scope>
    <source>
        <strain evidence="2 3">UMB0898</strain>
    </source>
</reference>
<keyword evidence="1" id="KW-0472">Membrane</keyword>
<dbReference type="Proteomes" id="UP000234384">
    <property type="component" value="Unassembled WGS sequence"/>
</dbReference>
<dbReference type="EMBL" id="PKHE01000004">
    <property type="protein sequence ID" value="PKY90265.1"/>
    <property type="molecule type" value="Genomic_DNA"/>
</dbReference>
<dbReference type="AlphaFoldDB" id="A0A2I1K3Y6"/>
<keyword evidence="1" id="KW-0812">Transmembrane</keyword>
<keyword evidence="1" id="KW-1133">Transmembrane helix</keyword>
<protein>
    <submittedName>
        <fullName evidence="2">DUF4044 domain-containing protein</fullName>
    </submittedName>
</protein>
<sequence>MKFNKSNKRKKLSKMDYIVRLIAIVMVTIMLGTMLFSLVMNAIPMFK</sequence>
<evidence type="ECO:0000313" key="2">
    <source>
        <dbReference type="EMBL" id="PKY90265.1"/>
    </source>
</evidence>
<dbReference type="RefSeq" id="WP_006701362.1">
    <property type="nucleotide sequence ID" value="NZ_PKHE01000004.1"/>
</dbReference>
<evidence type="ECO:0000313" key="3">
    <source>
        <dbReference type="Proteomes" id="UP000234384"/>
    </source>
</evidence>
<name>A0A2I1K3Y6_9LACT</name>
<proteinExistence type="predicted"/>